<reference evidence="1" key="1">
    <citation type="submission" date="2022-08" db="EMBL/GenBank/DDBJ databases">
        <title>Genome Sequence of Fusarium decemcellulare.</title>
        <authorList>
            <person name="Buettner E."/>
        </authorList>
    </citation>
    <scope>NUCLEOTIDE SEQUENCE</scope>
    <source>
        <strain evidence="1">Babe19</strain>
    </source>
</reference>
<evidence type="ECO:0000313" key="2">
    <source>
        <dbReference type="Proteomes" id="UP001148629"/>
    </source>
</evidence>
<keyword evidence="2" id="KW-1185">Reference proteome</keyword>
<evidence type="ECO:0000313" key="1">
    <source>
        <dbReference type="EMBL" id="KAJ3526933.1"/>
    </source>
</evidence>
<accession>A0ACC1RW27</accession>
<protein>
    <submittedName>
        <fullName evidence="1">Uncharacterized protein</fullName>
    </submittedName>
</protein>
<proteinExistence type="predicted"/>
<sequence length="119" mass="13953">MYHSGDRDIETSKFCDLAKNLDLIHLLLDHGADPRLIAWNGGHLQCRERDQEAAYTGEASSQDQRPLVCQFCRQEKEHDGHYWSYADTDKEQRTFECTNIEFEEASRRGIMRCRKESEN</sequence>
<gene>
    <name evidence="1" type="ORF">NM208_g10950</name>
</gene>
<name>A0ACC1RW27_9HYPO</name>
<dbReference type="Proteomes" id="UP001148629">
    <property type="component" value="Unassembled WGS sequence"/>
</dbReference>
<dbReference type="EMBL" id="JANRMS010001643">
    <property type="protein sequence ID" value="KAJ3526933.1"/>
    <property type="molecule type" value="Genomic_DNA"/>
</dbReference>
<comment type="caution">
    <text evidence="1">The sequence shown here is derived from an EMBL/GenBank/DDBJ whole genome shotgun (WGS) entry which is preliminary data.</text>
</comment>
<organism evidence="1 2">
    <name type="scientific">Fusarium decemcellulare</name>
    <dbReference type="NCBI Taxonomy" id="57161"/>
    <lineage>
        <taxon>Eukaryota</taxon>
        <taxon>Fungi</taxon>
        <taxon>Dikarya</taxon>
        <taxon>Ascomycota</taxon>
        <taxon>Pezizomycotina</taxon>
        <taxon>Sordariomycetes</taxon>
        <taxon>Hypocreomycetidae</taxon>
        <taxon>Hypocreales</taxon>
        <taxon>Nectriaceae</taxon>
        <taxon>Fusarium</taxon>
        <taxon>Fusarium decemcellulare species complex</taxon>
    </lineage>
</organism>